<dbReference type="InterPro" id="IPR000719">
    <property type="entry name" value="Prot_kinase_dom"/>
</dbReference>
<dbReference type="PROSITE" id="PS00108">
    <property type="entry name" value="PROTEIN_KINASE_ST"/>
    <property type="match status" value="1"/>
</dbReference>
<dbReference type="PROSITE" id="PS50011">
    <property type="entry name" value="PROTEIN_KINASE_DOM"/>
    <property type="match status" value="1"/>
</dbReference>
<name>A0A5N6NIN1_9ASTR</name>
<dbReference type="SUPFAM" id="SSF56112">
    <property type="entry name" value="Protein kinase-like (PK-like)"/>
    <property type="match status" value="1"/>
</dbReference>
<dbReference type="EMBL" id="SZYD01000011">
    <property type="protein sequence ID" value="KAD4888025.1"/>
    <property type="molecule type" value="Genomic_DNA"/>
</dbReference>
<gene>
    <name evidence="8" type="ORF">E3N88_20098</name>
</gene>
<comment type="caution">
    <text evidence="8">The sequence shown here is derived from an EMBL/GenBank/DDBJ whole genome shotgun (WGS) entry which is preliminary data.</text>
</comment>
<evidence type="ECO:0000256" key="5">
    <source>
        <dbReference type="PIRSR" id="PIRSR000615-3"/>
    </source>
</evidence>
<evidence type="ECO:0000256" key="1">
    <source>
        <dbReference type="ARBA" id="ARBA00022527"/>
    </source>
</evidence>
<feature type="binding site" evidence="5">
    <location>
        <position position="571"/>
    </location>
    <ligand>
        <name>Mg(2+)</name>
        <dbReference type="ChEBI" id="CHEBI:18420"/>
    </ligand>
</feature>
<sequence length="734" mass="81617">MSLDETTPVENQNHTTLSPRGTTVIQGKGRGLFNDSDENVRNPEITPEFLAQNRKQILFLLQKEKKEQQLKEVRAQLEFEDVSVEDVDEDDAEIEVKQDKETSQPKIQGGSKENHEDGGKSQIAKKLEFEDDYSKPYHPSTARTALPRNKHHQSGTHQKDRRKRYGRDLASSLIPHRGVVPFSQASAFLESPSPNQNTSAAALRSTIINASSANTKAQTPIVVPRIAGSPSFVLFINGWLVGARTGGITTNGETPITPRWGTPRQKVENENKGWGAQNAQRMGHKEPDGDTTKPTETKEAAASLVPTAANNKDEKPKQPIGSIRVCAGVVVGTLLASLVFLGLKWHKRRAHLIKCANDHGTSTLPIRQNGVNTSNVLSESFPNSLTVKVSTYPVRTFPFSKWKRNRKEQLVSASGLPRYSYKDIQKATNNFTTILGQGSFGPVYKATMPAGEVIAVKTLAADSKQGEKEFQTEVSLLGRLHHRNLVNLVGYCIDKGQRMLIYEYMSNGSLSSFLHSEENYALNWRERLQIALDISHGIEYLHDGAVPPVIHRDLKSANILLDHLMRAKVADFGLSKEEVYDGRNSSLKGTYGYIDPMYISTNKFTTKSDIYSFGIVLFELITAIHPQQNLMEYVNLAAMSSDGIDEILDKNLAGDCDPEDVRSLARIAHRCLHKTPRKRPSIREVSQVITKLKQRQMVREDSTMSLAGEEFSGVVGSIELQENHLKKMTSIAES</sequence>
<keyword evidence="1" id="KW-0808">Transferase</keyword>
<dbReference type="InterPro" id="IPR011009">
    <property type="entry name" value="Kinase-like_dom_sf"/>
</dbReference>
<dbReference type="InterPro" id="IPR001245">
    <property type="entry name" value="Ser-Thr/Tyr_kinase_cat_dom"/>
</dbReference>
<evidence type="ECO:0000313" key="9">
    <source>
        <dbReference type="Proteomes" id="UP000326396"/>
    </source>
</evidence>
<feature type="compositionally biased region" description="Basic and acidic residues" evidence="6">
    <location>
        <begin position="94"/>
        <end position="103"/>
    </location>
</feature>
<proteinExistence type="predicted"/>
<keyword evidence="2" id="KW-0547">Nucleotide-binding</keyword>
<keyword evidence="3" id="KW-0067">ATP-binding</keyword>
<dbReference type="InterPro" id="IPR008271">
    <property type="entry name" value="Ser/Thr_kinase_AS"/>
</dbReference>
<feature type="compositionally biased region" description="Basic and acidic residues" evidence="6">
    <location>
        <begin position="112"/>
        <end position="135"/>
    </location>
</feature>
<keyword evidence="5" id="KW-0479">Metal-binding</keyword>
<keyword evidence="5" id="KW-0460">Magnesium</keyword>
<reference evidence="8 9" key="1">
    <citation type="submission" date="2019-05" db="EMBL/GenBank/DDBJ databases">
        <title>Mikania micrantha, genome provides insights into the molecular mechanism of rapid growth.</title>
        <authorList>
            <person name="Liu B."/>
        </authorList>
    </citation>
    <scope>NUCLEOTIDE SEQUENCE [LARGE SCALE GENOMIC DNA]</scope>
    <source>
        <strain evidence="8">NLD-2019</strain>
        <tissue evidence="8">Leaf</tissue>
    </source>
</reference>
<feature type="binding site" evidence="5">
    <location>
        <position position="558"/>
    </location>
    <ligand>
        <name>Mg(2+)</name>
        <dbReference type="ChEBI" id="CHEBI:18420"/>
    </ligand>
</feature>
<dbReference type="CDD" id="cd14066">
    <property type="entry name" value="STKc_IRAK"/>
    <property type="match status" value="1"/>
</dbReference>
<evidence type="ECO:0000256" key="2">
    <source>
        <dbReference type="ARBA" id="ARBA00022741"/>
    </source>
</evidence>
<dbReference type="Gene3D" id="1.10.510.10">
    <property type="entry name" value="Transferase(Phosphotransferase) domain 1"/>
    <property type="match status" value="1"/>
</dbReference>
<dbReference type="PANTHER" id="PTHR47989">
    <property type="entry name" value="OS01G0750732 PROTEIN"/>
    <property type="match status" value="1"/>
</dbReference>
<keyword evidence="9" id="KW-1185">Reference proteome</keyword>
<evidence type="ECO:0000256" key="3">
    <source>
        <dbReference type="ARBA" id="ARBA00022840"/>
    </source>
</evidence>
<dbReference type="Proteomes" id="UP000326396">
    <property type="component" value="Linkage Group LG19"/>
</dbReference>
<dbReference type="PANTHER" id="PTHR47989:SF43">
    <property type="entry name" value="CALCIUM_CALMODULIN-REGULATED RECEPTOR-LIKE KINASE 2"/>
    <property type="match status" value="1"/>
</dbReference>
<organism evidence="8 9">
    <name type="scientific">Mikania micrantha</name>
    <name type="common">bitter vine</name>
    <dbReference type="NCBI Taxonomy" id="192012"/>
    <lineage>
        <taxon>Eukaryota</taxon>
        <taxon>Viridiplantae</taxon>
        <taxon>Streptophyta</taxon>
        <taxon>Embryophyta</taxon>
        <taxon>Tracheophyta</taxon>
        <taxon>Spermatophyta</taxon>
        <taxon>Magnoliopsida</taxon>
        <taxon>eudicotyledons</taxon>
        <taxon>Gunneridae</taxon>
        <taxon>Pentapetalae</taxon>
        <taxon>asterids</taxon>
        <taxon>campanulids</taxon>
        <taxon>Asterales</taxon>
        <taxon>Asteraceae</taxon>
        <taxon>Asteroideae</taxon>
        <taxon>Heliantheae alliance</taxon>
        <taxon>Eupatorieae</taxon>
        <taxon>Mikania</taxon>
    </lineage>
</organism>
<keyword evidence="1" id="KW-0723">Serine/threonine-protein kinase</keyword>
<evidence type="ECO:0000256" key="4">
    <source>
        <dbReference type="PIRSR" id="PIRSR000615-1"/>
    </source>
</evidence>
<dbReference type="GO" id="GO:0046872">
    <property type="term" value="F:metal ion binding"/>
    <property type="evidence" value="ECO:0007669"/>
    <property type="project" value="UniProtKB-KW"/>
</dbReference>
<dbReference type="GO" id="GO:0005524">
    <property type="term" value="F:ATP binding"/>
    <property type="evidence" value="ECO:0007669"/>
    <property type="project" value="UniProtKB-KW"/>
</dbReference>
<feature type="compositionally biased region" description="Acidic residues" evidence="6">
    <location>
        <begin position="84"/>
        <end position="93"/>
    </location>
</feature>
<feature type="region of interest" description="Disordered" evidence="6">
    <location>
        <begin position="1"/>
        <end position="41"/>
    </location>
</feature>
<protein>
    <recommendedName>
        <fullName evidence="7">Protein kinase domain-containing protein</fullName>
    </recommendedName>
</protein>
<feature type="compositionally biased region" description="Basic residues" evidence="6">
    <location>
        <begin position="148"/>
        <end position="164"/>
    </location>
</feature>
<dbReference type="FunFam" id="3.30.200.20:FF:000274">
    <property type="entry name" value="Calcium/calmodulin-regulated receptor-like kinase 1"/>
    <property type="match status" value="1"/>
</dbReference>
<dbReference type="OrthoDB" id="4062651at2759"/>
<keyword evidence="1" id="KW-0418">Kinase</keyword>
<evidence type="ECO:0000256" key="6">
    <source>
        <dbReference type="SAM" id="MobiDB-lite"/>
    </source>
</evidence>
<accession>A0A5N6NIN1</accession>
<dbReference type="Pfam" id="PF07714">
    <property type="entry name" value="PK_Tyr_Ser-Thr"/>
    <property type="match status" value="1"/>
</dbReference>
<dbReference type="Gene3D" id="3.30.200.20">
    <property type="entry name" value="Phosphorylase Kinase, domain 1"/>
    <property type="match status" value="1"/>
</dbReference>
<feature type="compositionally biased region" description="Basic and acidic residues" evidence="6">
    <location>
        <begin position="283"/>
        <end position="297"/>
    </location>
</feature>
<feature type="compositionally biased region" description="Polar residues" evidence="6">
    <location>
        <begin position="1"/>
        <end position="25"/>
    </location>
</feature>
<feature type="region of interest" description="Disordered" evidence="6">
    <location>
        <begin position="250"/>
        <end position="297"/>
    </location>
</feature>
<dbReference type="GO" id="GO:0004674">
    <property type="term" value="F:protein serine/threonine kinase activity"/>
    <property type="evidence" value="ECO:0007669"/>
    <property type="project" value="UniProtKB-KW"/>
</dbReference>
<feature type="region of interest" description="Disordered" evidence="6">
    <location>
        <begin position="84"/>
        <end position="164"/>
    </location>
</feature>
<dbReference type="AlphaFoldDB" id="A0A5N6NIN1"/>
<feature type="domain" description="Protein kinase" evidence="7">
    <location>
        <begin position="429"/>
        <end position="692"/>
    </location>
</feature>
<evidence type="ECO:0000259" key="7">
    <source>
        <dbReference type="PROSITE" id="PS50011"/>
    </source>
</evidence>
<evidence type="ECO:0000313" key="8">
    <source>
        <dbReference type="EMBL" id="KAD4888025.1"/>
    </source>
</evidence>
<feature type="active site" description="Proton acceptor" evidence="4">
    <location>
        <position position="553"/>
    </location>
</feature>
<dbReference type="SMART" id="SM00220">
    <property type="entry name" value="S_TKc"/>
    <property type="match status" value="1"/>
</dbReference>